<dbReference type="PROSITE" id="PS51257">
    <property type="entry name" value="PROKAR_LIPOPROTEIN"/>
    <property type="match status" value="1"/>
</dbReference>
<protein>
    <recommendedName>
        <fullName evidence="3">beta-N-acetylhexosaminidase</fullName>
        <ecNumber evidence="3">3.2.1.52</ecNumber>
    </recommendedName>
</protein>
<dbReference type="PANTHER" id="PTHR30480">
    <property type="entry name" value="BETA-HEXOSAMINIDASE-RELATED"/>
    <property type="match status" value="1"/>
</dbReference>
<dbReference type="SUPFAM" id="SSF51445">
    <property type="entry name" value="(Trans)glycosidases"/>
    <property type="match status" value="1"/>
</dbReference>
<comment type="similarity">
    <text evidence="2">Belongs to the glycosyl hydrolase 3 family.</text>
</comment>
<dbReference type="InterPro" id="IPR001764">
    <property type="entry name" value="Glyco_hydro_3_N"/>
</dbReference>
<dbReference type="EC" id="3.2.1.52" evidence="3"/>
<dbReference type="InterPro" id="IPR050226">
    <property type="entry name" value="NagZ_Beta-hexosaminidase"/>
</dbReference>
<dbReference type="Gene3D" id="3.20.20.300">
    <property type="entry name" value="Glycoside hydrolase, family 3, N-terminal domain"/>
    <property type="match status" value="1"/>
</dbReference>
<dbReference type="EMBL" id="JACCBU010000001">
    <property type="protein sequence ID" value="NYE73228.1"/>
    <property type="molecule type" value="Genomic_DNA"/>
</dbReference>
<evidence type="ECO:0000256" key="3">
    <source>
        <dbReference type="ARBA" id="ARBA00012663"/>
    </source>
</evidence>
<evidence type="ECO:0000256" key="5">
    <source>
        <dbReference type="ARBA" id="ARBA00023295"/>
    </source>
</evidence>
<dbReference type="GO" id="GO:0009254">
    <property type="term" value="P:peptidoglycan turnover"/>
    <property type="evidence" value="ECO:0007669"/>
    <property type="project" value="TreeGrafter"/>
</dbReference>
<comment type="catalytic activity">
    <reaction evidence="1">
        <text>Hydrolysis of terminal non-reducing N-acetyl-D-hexosamine residues in N-acetyl-beta-D-hexosaminides.</text>
        <dbReference type="EC" id="3.2.1.52"/>
    </reaction>
</comment>
<reference evidence="9 10" key="1">
    <citation type="submission" date="2020-07" db="EMBL/GenBank/DDBJ databases">
        <title>Sequencing the genomes of 1000 actinobacteria strains.</title>
        <authorList>
            <person name="Klenk H.-P."/>
        </authorList>
    </citation>
    <scope>NUCLEOTIDE SEQUENCE [LARGE SCALE GENOMIC DNA]</scope>
    <source>
        <strain evidence="9 10">DSM 22083</strain>
    </source>
</reference>
<accession>A0A7Y9LDU7</accession>
<evidence type="ECO:0000259" key="8">
    <source>
        <dbReference type="Pfam" id="PF00933"/>
    </source>
</evidence>
<dbReference type="GO" id="GO:0005975">
    <property type="term" value="P:carbohydrate metabolic process"/>
    <property type="evidence" value="ECO:0007669"/>
    <property type="project" value="InterPro"/>
</dbReference>
<feature type="signal peptide" evidence="7">
    <location>
        <begin position="1"/>
        <end position="25"/>
    </location>
</feature>
<comment type="caution">
    <text evidence="9">The sequence shown here is derived from an EMBL/GenBank/DDBJ whole genome shotgun (WGS) entry which is preliminary data.</text>
</comment>
<dbReference type="RefSeq" id="WP_179754565.1">
    <property type="nucleotide sequence ID" value="NZ_JACCBU010000001.1"/>
</dbReference>
<dbReference type="PROSITE" id="PS00775">
    <property type="entry name" value="GLYCOSYL_HYDROL_F3"/>
    <property type="match status" value="1"/>
</dbReference>
<evidence type="ECO:0000256" key="2">
    <source>
        <dbReference type="ARBA" id="ARBA00005336"/>
    </source>
</evidence>
<evidence type="ECO:0000256" key="6">
    <source>
        <dbReference type="SAM" id="MobiDB-lite"/>
    </source>
</evidence>
<proteinExistence type="inferred from homology"/>
<feature type="region of interest" description="Disordered" evidence="6">
    <location>
        <begin position="30"/>
        <end position="66"/>
    </location>
</feature>
<name>A0A7Y9LDU7_9ACTN</name>
<evidence type="ECO:0000256" key="1">
    <source>
        <dbReference type="ARBA" id="ARBA00001231"/>
    </source>
</evidence>
<evidence type="ECO:0000313" key="9">
    <source>
        <dbReference type="EMBL" id="NYE73228.1"/>
    </source>
</evidence>
<evidence type="ECO:0000313" key="10">
    <source>
        <dbReference type="Proteomes" id="UP000569914"/>
    </source>
</evidence>
<keyword evidence="4 9" id="KW-0378">Hydrolase</keyword>
<evidence type="ECO:0000256" key="4">
    <source>
        <dbReference type="ARBA" id="ARBA00022801"/>
    </source>
</evidence>
<dbReference type="InterPro" id="IPR019800">
    <property type="entry name" value="Glyco_hydro_3_AS"/>
</dbReference>
<dbReference type="InterPro" id="IPR017853">
    <property type="entry name" value="GH"/>
</dbReference>
<dbReference type="AlphaFoldDB" id="A0A7Y9LDU7"/>
<dbReference type="Proteomes" id="UP000569914">
    <property type="component" value="Unassembled WGS sequence"/>
</dbReference>
<gene>
    <name evidence="9" type="ORF">BKA15_004557</name>
</gene>
<dbReference type="Pfam" id="PF00933">
    <property type="entry name" value="Glyco_hydro_3"/>
    <property type="match status" value="1"/>
</dbReference>
<keyword evidence="5 9" id="KW-0326">Glycosidase</keyword>
<keyword evidence="10" id="KW-1185">Reference proteome</keyword>
<sequence>MKILRNRRAAAGLAAAALFGLIAGCGSTVPSGTSTPSGSSPATESPSVPATASASPEPSGTPTPSVAQCSALVGGMDLDEQIGQLLMVAIDSSGLASSTGETLDDVHAGSVLLLGNTEAGRKAVEAVTTDARQAIKAPPGVGVLLAADQEGGQVQRLAGNGFDDIPSAEEQADQSDAELRKNAEQWGEELKKAGIDVNLAPVADVVPKEFEDVNEPIAGLDRGYGSDPEKVGKKVAAFVEGMAEAGVGTSLKHFPGLGKVRGNTDFTAKVTDTKTGPDDPDFAPFRAGLDAGANMIMIANAYYDKIDPDHQAVFSKKIITDIVRGDLGFDGVVISDDLAAEAVSDLTPEKRAVRFLQAGGDLMIIGDPSEAEHMAEAVADEIEDDPDFERRITESATRVVQVKSHLGLASCAP</sequence>
<dbReference type="GO" id="GO:0004563">
    <property type="term" value="F:beta-N-acetylhexosaminidase activity"/>
    <property type="evidence" value="ECO:0007669"/>
    <property type="project" value="UniProtKB-EC"/>
</dbReference>
<feature type="chain" id="PRO_5038426993" description="beta-N-acetylhexosaminidase" evidence="7">
    <location>
        <begin position="26"/>
        <end position="413"/>
    </location>
</feature>
<dbReference type="InterPro" id="IPR036962">
    <property type="entry name" value="Glyco_hydro_3_N_sf"/>
</dbReference>
<evidence type="ECO:0000256" key="7">
    <source>
        <dbReference type="SAM" id="SignalP"/>
    </source>
</evidence>
<organism evidence="9 10">
    <name type="scientific">Microlunatus parietis</name>
    <dbReference type="NCBI Taxonomy" id="682979"/>
    <lineage>
        <taxon>Bacteria</taxon>
        <taxon>Bacillati</taxon>
        <taxon>Actinomycetota</taxon>
        <taxon>Actinomycetes</taxon>
        <taxon>Propionibacteriales</taxon>
        <taxon>Propionibacteriaceae</taxon>
        <taxon>Microlunatus</taxon>
    </lineage>
</organism>
<dbReference type="PANTHER" id="PTHR30480:SF13">
    <property type="entry name" value="BETA-HEXOSAMINIDASE"/>
    <property type="match status" value="1"/>
</dbReference>
<keyword evidence="7" id="KW-0732">Signal</keyword>
<feature type="domain" description="Glycoside hydrolase family 3 N-terminal" evidence="8">
    <location>
        <begin position="78"/>
        <end position="402"/>
    </location>
</feature>